<dbReference type="InterPro" id="IPR018490">
    <property type="entry name" value="cNMP-bd_dom_sf"/>
</dbReference>
<reference evidence="2 3" key="1">
    <citation type="submission" date="2021-03" db="EMBL/GenBank/DDBJ databases">
        <title>Fibrella sp. HMF5036 genome sequencing and assembly.</title>
        <authorList>
            <person name="Kang H."/>
            <person name="Kim H."/>
            <person name="Bae S."/>
            <person name="Joh K."/>
        </authorList>
    </citation>
    <scope>NUCLEOTIDE SEQUENCE [LARGE SCALE GENOMIC DNA]</scope>
    <source>
        <strain evidence="2 3">HMF5036</strain>
    </source>
</reference>
<dbReference type="InterPro" id="IPR014710">
    <property type="entry name" value="RmlC-like_jellyroll"/>
</dbReference>
<dbReference type="AlphaFoldDB" id="A0A939G7R6"/>
<gene>
    <name evidence="2" type="ORF">J2I48_13075</name>
</gene>
<dbReference type="PROSITE" id="PS50042">
    <property type="entry name" value="CNMP_BINDING_3"/>
    <property type="match status" value="1"/>
</dbReference>
<name>A0A939G7R6_9BACT</name>
<keyword evidence="3" id="KW-1185">Reference proteome</keyword>
<dbReference type="InterPro" id="IPR000595">
    <property type="entry name" value="cNMP-bd_dom"/>
</dbReference>
<organism evidence="2 3">
    <name type="scientific">Fibrella aquatilis</name>
    <dbReference type="NCBI Taxonomy" id="2817059"/>
    <lineage>
        <taxon>Bacteria</taxon>
        <taxon>Pseudomonadati</taxon>
        <taxon>Bacteroidota</taxon>
        <taxon>Cytophagia</taxon>
        <taxon>Cytophagales</taxon>
        <taxon>Spirosomataceae</taxon>
        <taxon>Fibrella</taxon>
    </lineage>
</organism>
<dbReference type="SMART" id="SM00100">
    <property type="entry name" value="cNMP"/>
    <property type="match status" value="1"/>
</dbReference>
<dbReference type="SUPFAM" id="SSF51206">
    <property type="entry name" value="cAMP-binding domain-like"/>
    <property type="match status" value="1"/>
</dbReference>
<sequence length="192" mass="21690">MNPLQQVLTKLTPQPAEAAEAFLAAFREQTVAKGETVIRAGAQTRQIFFVEEGVLRAYSSSAEGAEYNKAFFVEHDLWGIYYALLTGQPSHLSVQALTPCRLLVADYKLITDLYGKYPTLERAGRRMAEELFVLKEQREIDLVMLDATARYANFQRLYPGLEQRIPQYHIASHLGITPTQLSRIRAVISLPM</sequence>
<dbReference type="Gene3D" id="2.60.120.10">
    <property type="entry name" value="Jelly Rolls"/>
    <property type="match status" value="1"/>
</dbReference>
<dbReference type="RefSeq" id="WP_207335903.1">
    <property type="nucleotide sequence ID" value="NZ_JAFMYU010000009.1"/>
</dbReference>
<evidence type="ECO:0000259" key="1">
    <source>
        <dbReference type="PROSITE" id="PS50042"/>
    </source>
</evidence>
<evidence type="ECO:0000313" key="2">
    <source>
        <dbReference type="EMBL" id="MBO0931935.1"/>
    </source>
</evidence>
<protein>
    <submittedName>
        <fullName evidence="2">Crp/Fnr family transcriptional regulator</fullName>
    </submittedName>
</protein>
<dbReference type="CDD" id="cd00038">
    <property type="entry name" value="CAP_ED"/>
    <property type="match status" value="1"/>
</dbReference>
<dbReference type="EMBL" id="JAFMYU010000009">
    <property type="protein sequence ID" value="MBO0931935.1"/>
    <property type="molecule type" value="Genomic_DNA"/>
</dbReference>
<evidence type="ECO:0000313" key="3">
    <source>
        <dbReference type="Proteomes" id="UP000664795"/>
    </source>
</evidence>
<dbReference type="Proteomes" id="UP000664795">
    <property type="component" value="Unassembled WGS sequence"/>
</dbReference>
<feature type="domain" description="Cyclic nucleotide-binding" evidence="1">
    <location>
        <begin position="22"/>
        <end position="122"/>
    </location>
</feature>
<proteinExistence type="predicted"/>
<accession>A0A939G7R6</accession>
<comment type="caution">
    <text evidence="2">The sequence shown here is derived from an EMBL/GenBank/DDBJ whole genome shotgun (WGS) entry which is preliminary data.</text>
</comment>
<dbReference type="Pfam" id="PF00027">
    <property type="entry name" value="cNMP_binding"/>
    <property type="match status" value="1"/>
</dbReference>